<name>A0A1G6MW17_9FIRM</name>
<gene>
    <name evidence="5" type="ORF">SAMN04488597_10980</name>
</gene>
<dbReference type="Gene3D" id="1.20.120.580">
    <property type="entry name" value="bsu32300-like"/>
    <property type="match status" value="1"/>
</dbReference>
<dbReference type="AlphaFoldDB" id="A0A1G6MW17"/>
<dbReference type="GO" id="GO:0016787">
    <property type="term" value="F:hydrolase activity"/>
    <property type="evidence" value="ECO:0007669"/>
    <property type="project" value="UniProtKB-KW"/>
</dbReference>
<protein>
    <recommendedName>
        <fullName evidence="7">DUF86 domain-containing protein</fullName>
    </recommendedName>
</protein>
<keyword evidence="1" id="KW-1277">Toxin-antitoxin system</keyword>
<evidence type="ECO:0000256" key="1">
    <source>
        <dbReference type="ARBA" id="ARBA00022649"/>
    </source>
</evidence>
<evidence type="ECO:0008006" key="7">
    <source>
        <dbReference type="Google" id="ProtNLM"/>
    </source>
</evidence>
<sequence length="43" mass="5227">MAKFRNIIVHNYAEIDPEILLMIIKENLSDLKAIFKWFKEYID</sequence>
<dbReference type="GO" id="GO:0110001">
    <property type="term" value="C:toxin-antitoxin complex"/>
    <property type="evidence" value="ECO:0007669"/>
    <property type="project" value="InterPro"/>
</dbReference>
<comment type="similarity">
    <text evidence="4">Belongs to the HepT RNase toxin family.</text>
</comment>
<evidence type="ECO:0000256" key="2">
    <source>
        <dbReference type="ARBA" id="ARBA00022722"/>
    </source>
</evidence>
<evidence type="ECO:0000256" key="4">
    <source>
        <dbReference type="ARBA" id="ARBA00024207"/>
    </source>
</evidence>
<accession>A0A1G6MW17</accession>
<organism evidence="5 6">
    <name type="scientific">Halanaerobium congolense</name>
    <dbReference type="NCBI Taxonomy" id="54121"/>
    <lineage>
        <taxon>Bacteria</taxon>
        <taxon>Bacillati</taxon>
        <taxon>Bacillota</taxon>
        <taxon>Clostridia</taxon>
        <taxon>Halanaerobiales</taxon>
        <taxon>Halanaerobiaceae</taxon>
        <taxon>Halanaerobium</taxon>
    </lineage>
</organism>
<evidence type="ECO:0000313" key="6">
    <source>
        <dbReference type="Proteomes" id="UP000324896"/>
    </source>
</evidence>
<dbReference type="Pfam" id="PF01934">
    <property type="entry name" value="HepT-like"/>
    <property type="match status" value="1"/>
</dbReference>
<dbReference type="GO" id="GO:0004540">
    <property type="term" value="F:RNA nuclease activity"/>
    <property type="evidence" value="ECO:0007669"/>
    <property type="project" value="InterPro"/>
</dbReference>
<keyword evidence="2" id="KW-0540">Nuclease</keyword>
<dbReference type="InterPro" id="IPR008201">
    <property type="entry name" value="HepT-like"/>
</dbReference>
<keyword evidence="3" id="KW-0378">Hydrolase</keyword>
<dbReference type="EMBL" id="FMYT01000009">
    <property type="protein sequence ID" value="SDC59186.1"/>
    <property type="molecule type" value="Genomic_DNA"/>
</dbReference>
<reference evidence="5 6" key="1">
    <citation type="submission" date="2016-10" db="EMBL/GenBank/DDBJ databases">
        <authorList>
            <person name="Varghese N."/>
            <person name="Submissions S."/>
        </authorList>
    </citation>
    <scope>NUCLEOTIDE SEQUENCE [LARGE SCALE GENOMIC DNA]</scope>
    <source>
        <strain evidence="5 6">WG10</strain>
    </source>
</reference>
<evidence type="ECO:0000256" key="3">
    <source>
        <dbReference type="ARBA" id="ARBA00022801"/>
    </source>
</evidence>
<proteinExistence type="inferred from homology"/>
<evidence type="ECO:0000313" key="5">
    <source>
        <dbReference type="EMBL" id="SDC59186.1"/>
    </source>
</evidence>
<dbReference type="InterPro" id="IPR037038">
    <property type="entry name" value="HepT-like_sf"/>
</dbReference>
<dbReference type="Proteomes" id="UP000324896">
    <property type="component" value="Unassembled WGS sequence"/>
</dbReference>